<keyword evidence="5 9" id="KW-0732">Signal</keyword>
<dbReference type="Pfam" id="PF00149">
    <property type="entry name" value="Metallophos"/>
    <property type="match status" value="1"/>
</dbReference>
<evidence type="ECO:0000256" key="9">
    <source>
        <dbReference type="RuleBase" id="RU361203"/>
    </source>
</evidence>
<accession>A0ABC8TM95</accession>
<evidence type="ECO:0000256" key="3">
    <source>
        <dbReference type="ARBA" id="ARBA00001962"/>
    </source>
</evidence>
<dbReference type="InterPro" id="IPR008963">
    <property type="entry name" value="Purple_acid_Pase-like_N"/>
</dbReference>
<keyword evidence="6 9" id="KW-0378">Hydrolase</keyword>
<keyword evidence="7" id="KW-0862">Zinc</keyword>
<dbReference type="SUPFAM" id="SSF56300">
    <property type="entry name" value="Metallo-dependent phosphatases"/>
    <property type="match status" value="1"/>
</dbReference>
<dbReference type="Gene3D" id="2.60.40.380">
    <property type="entry name" value="Purple acid phosphatase-like, N-terminal"/>
    <property type="match status" value="1"/>
</dbReference>
<reference evidence="13 14" key="1">
    <citation type="submission" date="2024-02" db="EMBL/GenBank/DDBJ databases">
        <authorList>
            <person name="Vignale AGUSTIN F."/>
            <person name="Sosa J E."/>
            <person name="Modenutti C."/>
        </authorList>
    </citation>
    <scope>NUCLEOTIDE SEQUENCE [LARGE SCALE GENOMIC DNA]</scope>
</reference>
<dbReference type="InterPro" id="IPR041792">
    <property type="entry name" value="MPP_PAP"/>
</dbReference>
<dbReference type="CDD" id="cd00839">
    <property type="entry name" value="MPP_PAPs"/>
    <property type="match status" value="1"/>
</dbReference>
<evidence type="ECO:0000256" key="2">
    <source>
        <dbReference type="ARBA" id="ARBA00001947"/>
    </source>
</evidence>
<proteinExistence type="inferred from homology"/>
<feature type="domain" description="Calcineurin-like phosphoesterase" evidence="10">
    <location>
        <begin position="155"/>
        <end position="345"/>
    </location>
</feature>
<keyword evidence="8" id="KW-0325">Glycoprotein</keyword>
<evidence type="ECO:0000259" key="12">
    <source>
        <dbReference type="Pfam" id="PF16656"/>
    </source>
</evidence>
<protein>
    <recommendedName>
        <fullName evidence="9">Purple acid phosphatase</fullName>
        <ecNumber evidence="9">3.1.3.2</ecNumber>
    </recommendedName>
</protein>
<dbReference type="Pfam" id="PF16656">
    <property type="entry name" value="Pur_ac_phosph_N"/>
    <property type="match status" value="1"/>
</dbReference>
<evidence type="ECO:0000313" key="14">
    <source>
        <dbReference type="Proteomes" id="UP001642360"/>
    </source>
</evidence>
<dbReference type="AlphaFoldDB" id="A0ABC8TM95"/>
<gene>
    <name evidence="13" type="ORF">ILEXP_LOCUS40068</name>
</gene>
<comment type="catalytic activity">
    <reaction evidence="1 9">
        <text>a phosphate monoester + H2O = an alcohol + phosphate</text>
        <dbReference type="Rhea" id="RHEA:15017"/>
        <dbReference type="ChEBI" id="CHEBI:15377"/>
        <dbReference type="ChEBI" id="CHEBI:30879"/>
        <dbReference type="ChEBI" id="CHEBI:43474"/>
        <dbReference type="ChEBI" id="CHEBI:67140"/>
        <dbReference type="EC" id="3.1.3.2"/>
    </reaction>
</comment>
<dbReference type="Proteomes" id="UP001642360">
    <property type="component" value="Unassembled WGS sequence"/>
</dbReference>
<keyword evidence="14" id="KW-1185">Reference proteome</keyword>
<organism evidence="13 14">
    <name type="scientific">Ilex paraguariensis</name>
    <name type="common">yerba mate</name>
    <dbReference type="NCBI Taxonomy" id="185542"/>
    <lineage>
        <taxon>Eukaryota</taxon>
        <taxon>Viridiplantae</taxon>
        <taxon>Streptophyta</taxon>
        <taxon>Embryophyta</taxon>
        <taxon>Tracheophyta</taxon>
        <taxon>Spermatophyta</taxon>
        <taxon>Magnoliopsida</taxon>
        <taxon>eudicotyledons</taxon>
        <taxon>Gunneridae</taxon>
        <taxon>Pentapetalae</taxon>
        <taxon>asterids</taxon>
        <taxon>campanulids</taxon>
        <taxon>Aquifoliales</taxon>
        <taxon>Aquifoliaceae</taxon>
        <taxon>Ilex</taxon>
    </lineage>
</organism>
<dbReference type="EMBL" id="CAUOFW020005520">
    <property type="protein sequence ID" value="CAK9170570.1"/>
    <property type="molecule type" value="Genomic_DNA"/>
</dbReference>
<evidence type="ECO:0000313" key="13">
    <source>
        <dbReference type="EMBL" id="CAK9170570.1"/>
    </source>
</evidence>
<name>A0ABC8TM95_9AQUA</name>
<feature type="signal peptide" evidence="9">
    <location>
        <begin position="1"/>
        <end position="35"/>
    </location>
</feature>
<comment type="caution">
    <text evidence="13">The sequence shown here is derived from an EMBL/GenBank/DDBJ whole genome shotgun (WGS) entry which is preliminary data.</text>
</comment>
<evidence type="ECO:0000256" key="8">
    <source>
        <dbReference type="ARBA" id="ARBA00023180"/>
    </source>
</evidence>
<evidence type="ECO:0000256" key="6">
    <source>
        <dbReference type="ARBA" id="ARBA00022801"/>
    </source>
</evidence>
<dbReference type="InterPro" id="IPR003961">
    <property type="entry name" value="FN3_dom"/>
</dbReference>
<dbReference type="CDD" id="cd00063">
    <property type="entry name" value="FN3"/>
    <property type="match status" value="1"/>
</dbReference>
<evidence type="ECO:0000256" key="7">
    <source>
        <dbReference type="ARBA" id="ARBA00022833"/>
    </source>
</evidence>
<dbReference type="InterPro" id="IPR015914">
    <property type="entry name" value="PAPs_N"/>
</dbReference>
<comment type="cofactor">
    <cofactor evidence="2">
        <name>Zn(2+)</name>
        <dbReference type="ChEBI" id="CHEBI:29105"/>
    </cofactor>
</comment>
<dbReference type="Pfam" id="PF14008">
    <property type="entry name" value="Metallophos_C"/>
    <property type="match status" value="1"/>
</dbReference>
<dbReference type="PANTHER" id="PTHR22953">
    <property type="entry name" value="ACID PHOSPHATASE RELATED"/>
    <property type="match status" value="1"/>
</dbReference>
<dbReference type="PANTHER" id="PTHR22953:SF7">
    <property type="entry name" value="PURPLE ACID PHOSPHATASE 22"/>
    <property type="match status" value="1"/>
</dbReference>
<feature type="domain" description="Purple acid phosphatase N-terminal" evidence="12">
    <location>
        <begin position="59"/>
        <end position="146"/>
    </location>
</feature>
<feature type="chain" id="PRO_5044531657" description="Purple acid phosphatase" evidence="9">
    <location>
        <begin position="36"/>
        <end position="452"/>
    </location>
</feature>
<dbReference type="InterPro" id="IPR029052">
    <property type="entry name" value="Metallo-depent_PP-like"/>
</dbReference>
<evidence type="ECO:0000259" key="10">
    <source>
        <dbReference type="Pfam" id="PF00149"/>
    </source>
</evidence>
<sequence>MPIPPTLEPTMEKRWSHVFLFTIFFFPQFLVQSHASPEYTRQPPRPLIFSTNTRSDSAPQQVHISLAGKDHMRVSWISSDKHMPSTVDYGKISGRYEASATGHDTSYTYFFYSSNKIHHVTIGPLDPSTTYYYRCGGSSPEFSFRTPPSTLPIEFVVVGDLGQTEWTASTLAHVAAEDYDVFLLPGDLSYADTQQPLWDSFGRLVEPYASIRPWMVTEGNHEIETFPIVYPHGFRAYNARWLMPYQESGSNSNLYYSFDVAGTHIVMLGSYTDFDASSDQYKWLKADLAKVDRIKTPWILVLLHAPWYNTNSAHKGEGESMRKAMEEMLYKAQVDVVFAGHVHAYERFTRVYDNKADPCGPVYVTIGDGGNREGLALDFENPSPSISLYREPSFGHGRLRIYNNTHARWSWHRNNESDSFQADEVWFERLSSSNTCKGTVQGQIHSNSIDEL</sequence>
<dbReference type="InterPro" id="IPR039331">
    <property type="entry name" value="PAPs-like"/>
</dbReference>
<dbReference type="InterPro" id="IPR025733">
    <property type="entry name" value="PAPs_C"/>
</dbReference>
<comment type="similarity">
    <text evidence="4 9">Belongs to the metallophosphoesterase superfamily. Purple acid phosphatase family.</text>
</comment>
<feature type="domain" description="Purple acid phosphatase C-terminal" evidence="11">
    <location>
        <begin position="360"/>
        <end position="416"/>
    </location>
</feature>
<evidence type="ECO:0000256" key="5">
    <source>
        <dbReference type="ARBA" id="ARBA00022729"/>
    </source>
</evidence>
<dbReference type="Gene3D" id="3.60.21.10">
    <property type="match status" value="1"/>
</dbReference>
<dbReference type="GO" id="GO:0003993">
    <property type="term" value="F:acid phosphatase activity"/>
    <property type="evidence" value="ECO:0007669"/>
    <property type="project" value="UniProtKB-EC"/>
</dbReference>
<comment type="cofactor">
    <cofactor evidence="3">
        <name>Fe cation</name>
        <dbReference type="ChEBI" id="CHEBI:24875"/>
    </cofactor>
</comment>
<dbReference type="InterPro" id="IPR004843">
    <property type="entry name" value="Calcineurin-like_PHP"/>
</dbReference>
<evidence type="ECO:0000259" key="11">
    <source>
        <dbReference type="Pfam" id="PF14008"/>
    </source>
</evidence>
<evidence type="ECO:0000256" key="1">
    <source>
        <dbReference type="ARBA" id="ARBA00000032"/>
    </source>
</evidence>
<dbReference type="EC" id="3.1.3.2" evidence="9"/>
<dbReference type="SUPFAM" id="SSF49363">
    <property type="entry name" value="Purple acid phosphatase, N-terminal domain"/>
    <property type="match status" value="1"/>
</dbReference>
<evidence type="ECO:0000256" key="4">
    <source>
        <dbReference type="ARBA" id="ARBA00008723"/>
    </source>
</evidence>